<keyword evidence="3" id="KW-0732">Signal</keyword>
<feature type="domain" description="SH3" evidence="4">
    <location>
        <begin position="12"/>
        <end position="73"/>
    </location>
</feature>
<dbReference type="InterPro" id="IPR042772">
    <property type="entry name" value="SH3TC1/SH3TC2"/>
</dbReference>
<dbReference type="SUPFAM" id="SSF50044">
    <property type="entry name" value="SH3-domain"/>
    <property type="match status" value="1"/>
</dbReference>
<dbReference type="PANTHER" id="PTHR22647:SF2">
    <property type="entry name" value="SH3 DOMAIN AND TETRATRICOPEPTIDE REPEAT-CONTAINING PROTEIN 2"/>
    <property type="match status" value="1"/>
</dbReference>
<proteinExistence type="predicted"/>
<dbReference type="GO" id="GO:1901184">
    <property type="term" value="P:regulation of ERBB signaling pathway"/>
    <property type="evidence" value="ECO:0007669"/>
    <property type="project" value="TreeGrafter"/>
</dbReference>
<accession>A0A2D4MW41</accession>
<dbReference type="GO" id="GO:0033157">
    <property type="term" value="P:regulation of intracellular protein transport"/>
    <property type="evidence" value="ECO:0007669"/>
    <property type="project" value="TreeGrafter"/>
</dbReference>
<dbReference type="PANTHER" id="PTHR22647">
    <property type="entry name" value="SH3 DOMAIN AND TETRATRICOPEPTIDE REPEATS CONTAINING PROTEIN"/>
    <property type="match status" value="1"/>
</dbReference>
<feature type="signal peptide" evidence="3">
    <location>
        <begin position="1"/>
        <end position="25"/>
    </location>
</feature>
<evidence type="ECO:0000313" key="5">
    <source>
        <dbReference type="EMBL" id="LAB36933.1"/>
    </source>
</evidence>
<dbReference type="InterPro" id="IPR001452">
    <property type="entry name" value="SH3_domain"/>
</dbReference>
<reference evidence="5" key="2">
    <citation type="submission" date="2017-11" db="EMBL/GenBank/DDBJ databases">
        <title>Coralsnake Venomics: Analyses of Venom Gland Transcriptomes and Proteomes of Six Brazilian Taxa.</title>
        <authorList>
            <person name="Aird S.D."/>
            <person name="Jorge da Silva N."/>
            <person name="Qiu L."/>
            <person name="Villar-Briones A."/>
            <person name="Aparecida-Saddi V."/>
            <person name="Campos-Telles M.P."/>
            <person name="Grau M."/>
            <person name="Mikheyev A.S."/>
        </authorList>
    </citation>
    <scope>NUCLEOTIDE SEQUENCE</scope>
    <source>
        <tissue evidence="5">Venom_gland</tissue>
    </source>
</reference>
<protein>
    <recommendedName>
        <fullName evidence="4">SH3 domain-containing protein</fullName>
    </recommendedName>
</protein>
<reference evidence="5" key="1">
    <citation type="submission" date="2017-07" db="EMBL/GenBank/DDBJ databases">
        <authorList>
            <person name="Mikheyev A."/>
            <person name="Grau M."/>
        </authorList>
    </citation>
    <scope>NUCLEOTIDE SEQUENCE</scope>
    <source>
        <tissue evidence="5">Venom_gland</tissue>
    </source>
</reference>
<name>A0A2D4MW41_9SAUR</name>
<dbReference type="EMBL" id="IACM01124645">
    <property type="protein sequence ID" value="LAB36933.1"/>
    <property type="molecule type" value="Transcribed_RNA"/>
</dbReference>
<organism evidence="5">
    <name type="scientific">Micrurus spixii</name>
    <name type="common">Amazon coral snake</name>
    <dbReference type="NCBI Taxonomy" id="129469"/>
    <lineage>
        <taxon>Eukaryota</taxon>
        <taxon>Metazoa</taxon>
        <taxon>Chordata</taxon>
        <taxon>Craniata</taxon>
        <taxon>Vertebrata</taxon>
        <taxon>Euteleostomi</taxon>
        <taxon>Lepidosauria</taxon>
        <taxon>Squamata</taxon>
        <taxon>Bifurcata</taxon>
        <taxon>Unidentata</taxon>
        <taxon>Episquamata</taxon>
        <taxon>Toxicofera</taxon>
        <taxon>Serpentes</taxon>
        <taxon>Colubroidea</taxon>
        <taxon>Elapidae</taxon>
        <taxon>Elapinae</taxon>
        <taxon>Micrurus</taxon>
    </lineage>
</organism>
<evidence type="ECO:0000256" key="1">
    <source>
        <dbReference type="ARBA" id="ARBA00022443"/>
    </source>
</evidence>
<sequence length="112" mass="12827">MLFLSLLRLLSIGNFFARTTLTVLAEEEEDLKLLRNELVHVKDIGHETKWEGTSLLTDQRGLIHVTTIEPLPHPFYQWFLKNYPISCGISKEINGPDSLQIGECNKTQDQFA</sequence>
<dbReference type="AlphaFoldDB" id="A0A2D4MW41"/>
<keyword evidence="1 2" id="KW-0728">SH3 domain</keyword>
<evidence type="ECO:0000256" key="2">
    <source>
        <dbReference type="PROSITE-ProRule" id="PRU00192"/>
    </source>
</evidence>
<evidence type="ECO:0000259" key="4">
    <source>
        <dbReference type="PROSITE" id="PS50002"/>
    </source>
</evidence>
<evidence type="ECO:0000256" key="3">
    <source>
        <dbReference type="SAM" id="SignalP"/>
    </source>
</evidence>
<dbReference type="PROSITE" id="PS50002">
    <property type="entry name" value="SH3"/>
    <property type="match status" value="1"/>
</dbReference>
<dbReference type="InterPro" id="IPR036028">
    <property type="entry name" value="SH3-like_dom_sf"/>
</dbReference>
<feature type="chain" id="PRO_5013777061" description="SH3 domain-containing protein" evidence="3">
    <location>
        <begin position="26"/>
        <end position="112"/>
    </location>
</feature>